<keyword evidence="1" id="KW-1133">Transmembrane helix</keyword>
<feature type="transmembrane region" description="Helical" evidence="1">
    <location>
        <begin position="406"/>
        <end position="430"/>
    </location>
</feature>
<feature type="transmembrane region" description="Helical" evidence="1">
    <location>
        <begin position="357"/>
        <end position="378"/>
    </location>
</feature>
<proteinExistence type="predicted"/>
<keyword evidence="1" id="KW-0812">Transmembrane</keyword>
<evidence type="ECO:0000313" key="3">
    <source>
        <dbReference type="Proteomes" id="UP000305792"/>
    </source>
</evidence>
<evidence type="ECO:0000256" key="1">
    <source>
        <dbReference type="SAM" id="Phobius"/>
    </source>
</evidence>
<reference evidence="2 3" key="1">
    <citation type="journal article" date="2018" name="Int. J. Syst. Evol. Microbiol.">
        <title>Glycomyces paridis sp. nov., isolated from the medicinal plant Paris polyphylla.</title>
        <authorList>
            <person name="Fang X.M."/>
            <person name="Bai J.L."/>
            <person name="Su J."/>
            <person name="Zhao L.L."/>
            <person name="Liu H.Y."/>
            <person name="Ma B.P."/>
            <person name="Zhang Y.Q."/>
            <person name="Yu L.Y."/>
        </authorList>
    </citation>
    <scope>NUCLEOTIDE SEQUENCE [LARGE SCALE GENOMIC DNA]</scope>
    <source>
        <strain evidence="2 3">CPCC 204357</strain>
    </source>
</reference>
<accession>A0A4S8PTB8</accession>
<dbReference type="RefSeq" id="WP_136528435.1">
    <property type="nucleotide sequence ID" value="NZ_STGX01000002.1"/>
</dbReference>
<feature type="transmembrane region" description="Helical" evidence="1">
    <location>
        <begin position="442"/>
        <end position="465"/>
    </location>
</feature>
<feature type="transmembrane region" description="Helical" evidence="1">
    <location>
        <begin position="29"/>
        <end position="48"/>
    </location>
</feature>
<feature type="transmembrane region" description="Helical" evidence="1">
    <location>
        <begin position="201"/>
        <end position="223"/>
    </location>
</feature>
<evidence type="ECO:0000313" key="2">
    <source>
        <dbReference type="EMBL" id="THV31569.1"/>
    </source>
</evidence>
<comment type="caution">
    <text evidence="2">The sequence shown here is derived from an EMBL/GenBank/DDBJ whole genome shotgun (WGS) entry which is preliminary data.</text>
</comment>
<feature type="transmembrane region" description="Helical" evidence="1">
    <location>
        <begin position="98"/>
        <end position="118"/>
    </location>
</feature>
<dbReference type="OrthoDB" id="2014935at2"/>
<keyword evidence="3" id="KW-1185">Reference proteome</keyword>
<dbReference type="AlphaFoldDB" id="A0A4S8PTB8"/>
<feature type="transmembrane region" description="Helical" evidence="1">
    <location>
        <begin position="172"/>
        <end position="194"/>
    </location>
</feature>
<feature type="transmembrane region" description="Helical" evidence="1">
    <location>
        <begin position="251"/>
        <end position="272"/>
    </location>
</feature>
<sequence length="545" mass="57297">MTTAVAEIEDGLGTLAGTGKLLRFQLRRLRLYLAGWLVGLAGGTWSVAASFPGLYPDAAGRESFAVTVNTPAMRSMTGPETYIESYGASTGAMFAHQMILWTGALTAVMFILLVVRLTRADEETSRLEVFRSNPIGRRADLAAALLVALIAAVALGALMALSVAALPGDQGGSAILFGLAHTAVAVVFAGIAAVTAQMASFAASANGLAFAVLGWSALTAGVGNAQENWVVWLSPIGWAQETFVYTPEQRWWPIAFAAVVALLTVWAAFTLITHRDFGQGMLAGRPGPASAKPSLRSATALTFRLTRGMTWAGIITLALLGAAYGSVLGGADDMLDGLSDAERALLDQGGASIEDNVGATFAALNGLFATLFGLLVIGRARKEETQGRGELIAAGAVARSGWPGSYLAAALWASTSAAVAAGLFLGLAGSGSTGDWDYFGRLLYASVLQLPAAWTLTAFAFAAFAWLPRLGWLRWVAWVWLFVVMYFANLLDLPEWAQTVSPFHHLAAYPAKDIDWLGVALVTVAAAVLAALGYLGLRRRDLNFS</sequence>
<gene>
    <name evidence="2" type="ORF">E9998_04200</name>
</gene>
<name>A0A4S8PTB8_9ACTN</name>
<keyword evidence="1" id="KW-0472">Membrane</keyword>
<organism evidence="2 3">
    <name type="scientific">Glycomyces paridis</name>
    <dbReference type="NCBI Taxonomy" id="2126555"/>
    <lineage>
        <taxon>Bacteria</taxon>
        <taxon>Bacillati</taxon>
        <taxon>Actinomycetota</taxon>
        <taxon>Actinomycetes</taxon>
        <taxon>Glycomycetales</taxon>
        <taxon>Glycomycetaceae</taxon>
        <taxon>Glycomyces</taxon>
    </lineage>
</organism>
<feature type="transmembrane region" description="Helical" evidence="1">
    <location>
        <begin position="472"/>
        <end position="491"/>
    </location>
</feature>
<feature type="transmembrane region" description="Helical" evidence="1">
    <location>
        <begin position="311"/>
        <end position="331"/>
    </location>
</feature>
<feature type="transmembrane region" description="Helical" evidence="1">
    <location>
        <begin position="139"/>
        <end position="166"/>
    </location>
</feature>
<protein>
    <submittedName>
        <fullName evidence="2">ABC transporter permease</fullName>
    </submittedName>
</protein>
<dbReference type="EMBL" id="STGX01000002">
    <property type="protein sequence ID" value="THV31569.1"/>
    <property type="molecule type" value="Genomic_DNA"/>
</dbReference>
<feature type="transmembrane region" description="Helical" evidence="1">
    <location>
        <begin position="516"/>
        <end position="537"/>
    </location>
</feature>
<dbReference type="Proteomes" id="UP000305792">
    <property type="component" value="Unassembled WGS sequence"/>
</dbReference>